<accession>A0AA37NXS5</accession>
<dbReference type="Gene3D" id="3.30.710.10">
    <property type="entry name" value="Potassium Channel Kv1.1, Chain A"/>
    <property type="match status" value="1"/>
</dbReference>
<protein>
    <recommendedName>
        <fullName evidence="2">BTB domain-containing protein</fullName>
    </recommendedName>
</protein>
<gene>
    <name evidence="3" type="ORF">ColSpa_00554</name>
</gene>
<feature type="compositionally biased region" description="Acidic residues" evidence="1">
    <location>
        <begin position="317"/>
        <end position="330"/>
    </location>
</feature>
<feature type="domain" description="BTB" evidence="2">
    <location>
        <begin position="15"/>
        <end position="76"/>
    </location>
</feature>
<keyword evidence="4" id="KW-1185">Reference proteome</keyword>
<dbReference type="PROSITE" id="PS50097">
    <property type="entry name" value="BTB"/>
    <property type="match status" value="1"/>
</dbReference>
<dbReference type="Proteomes" id="UP001055115">
    <property type="component" value="Unassembled WGS sequence"/>
</dbReference>
<name>A0AA37NXS5_9PEZI</name>
<dbReference type="InterPro" id="IPR000210">
    <property type="entry name" value="BTB/POZ_dom"/>
</dbReference>
<proteinExistence type="predicted"/>
<dbReference type="Pfam" id="PF00651">
    <property type="entry name" value="BTB"/>
    <property type="match status" value="1"/>
</dbReference>
<organism evidence="3 4">
    <name type="scientific">Colletotrichum spaethianum</name>
    <dbReference type="NCBI Taxonomy" id="700344"/>
    <lineage>
        <taxon>Eukaryota</taxon>
        <taxon>Fungi</taxon>
        <taxon>Dikarya</taxon>
        <taxon>Ascomycota</taxon>
        <taxon>Pezizomycotina</taxon>
        <taxon>Sordariomycetes</taxon>
        <taxon>Hypocreomycetidae</taxon>
        <taxon>Glomerellales</taxon>
        <taxon>Glomerellaceae</taxon>
        <taxon>Colletotrichum</taxon>
        <taxon>Colletotrichum spaethianum species complex</taxon>
    </lineage>
</organism>
<evidence type="ECO:0000313" key="3">
    <source>
        <dbReference type="EMBL" id="GKT40373.1"/>
    </source>
</evidence>
<evidence type="ECO:0000256" key="1">
    <source>
        <dbReference type="SAM" id="MobiDB-lite"/>
    </source>
</evidence>
<comment type="caution">
    <text evidence="3">The sequence shown here is derived from an EMBL/GenBank/DDBJ whole genome shotgun (WGS) entry which is preliminary data.</text>
</comment>
<evidence type="ECO:0000259" key="2">
    <source>
        <dbReference type="PROSITE" id="PS50097"/>
    </source>
</evidence>
<dbReference type="GeneID" id="73321356"/>
<dbReference type="EMBL" id="BQXU01000001">
    <property type="protein sequence ID" value="GKT40373.1"/>
    <property type="molecule type" value="Genomic_DNA"/>
</dbReference>
<evidence type="ECO:0000313" key="4">
    <source>
        <dbReference type="Proteomes" id="UP001055115"/>
    </source>
</evidence>
<dbReference type="RefSeq" id="XP_049122723.1">
    <property type="nucleotide sequence ID" value="XM_049266766.1"/>
</dbReference>
<reference evidence="3 4" key="1">
    <citation type="submission" date="2022-03" db="EMBL/GenBank/DDBJ databases">
        <title>Genome data of Colletotrichum spp.</title>
        <authorList>
            <person name="Utami Y.D."/>
            <person name="Hiruma K."/>
        </authorList>
    </citation>
    <scope>NUCLEOTIDE SEQUENCE [LARGE SCALE GENOMIC DNA]</scope>
    <source>
        <strain evidence="3 4">MAFF 239500</strain>
    </source>
</reference>
<sequence length="337" mass="37951">MADPAWLFLMPNPEELVTLKCGDKSFSFRKSILVKDSDYFTVCLANTAFIEASTSTIEFEDIEPELLGFYLHMVYSKATGRQIDAMSVLFRGDNFIAIRGGLATMVKLYQMADRFSNKPLLADLGSTIMHFAEHGTCPTQSPPVEPSQLSPGQSHTNTEHTNNPETLAGIIWWSKTYKEAYVALNKNKSDQNDMRTRLVEMFCRKVPPEKAIAISSLLSEDQDFIEAVFDHLAHEASNHKAQVTTLTQEVNTLQDLNKTSSSQIADLRCVVRRMEAEANHLRNHISVLLHDQDEESYDYDSAMSGDEKDIVRFGSDSDIDDDDEGGDSSMEDYNLYF</sequence>
<dbReference type="AlphaFoldDB" id="A0AA37NXS5"/>
<dbReference type="InterPro" id="IPR011333">
    <property type="entry name" value="SKP1/BTB/POZ_sf"/>
</dbReference>
<feature type="region of interest" description="Disordered" evidence="1">
    <location>
        <begin position="310"/>
        <end position="337"/>
    </location>
</feature>
<dbReference type="SUPFAM" id="SSF54695">
    <property type="entry name" value="POZ domain"/>
    <property type="match status" value="1"/>
</dbReference>
<feature type="region of interest" description="Disordered" evidence="1">
    <location>
        <begin position="135"/>
        <end position="163"/>
    </location>
</feature>